<gene>
    <name evidence="2" type="ORF">WH47_05114</name>
</gene>
<dbReference type="Proteomes" id="UP000053825">
    <property type="component" value="Unassembled WGS sequence"/>
</dbReference>
<name>A0A0L7QS84_9HYME</name>
<accession>A0A0L7QS84</accession>
<organism evidence="2 3">
    <name type="scientific">Habropoda laboriosa</name>
    <dbReference type="NCBI Taxonomy" id="597456"/>
    <lineage>
        <taxon>Eukaryota</taxon>
        <taxon>Metazoa</taxon>
        <taxon>Ecdysozoa</taxon>
        <taxon>Arthropoda</taxon>
        <taxon>Hexapoda</taxon>
        <taxon>Insecta</taxon>
        <taxon>Pterygota</taxon>
        <taxon>Neoptera</taxon>
        <taxon>Endopterygota</taxon>
        <taxon>Hymenoptera</taxon>
        <taxon>Apocrita</taxon>
        <taxon>Aculeata</taxon>
        <taxon>Apoidea</taxon>
        <taxon>Anthophila</taxon>
        <taxon>Apidae</taxon>
        <taxon>Habropoda</taxon>
    </lineage>
</organism>
<feature type="region of interest" description="Disordered" evidence="1">
    <location>
        <begin position="45"/>
        <end position="70"/>
    </location>
</feature>
<evidence type="ECO:0000256" key="1">
    <source>
        <dbReference type="SAM" id="MobiDB-lite"/>
    </source>
</evidence>
<evidence type="ECO:0000313" key="3">
    <source>
        <dbReference type="Proteomes" id="UP000053825"/>
    </source>
</evidence>
<evidence type="ECO:0000313" key="2">
    <source>
        <dbReference type="EMBL" id="KOC61510.1"/>
    </source>
</evidence>
<dbReference type="EMBL" id="KQ414758">
    <property type="protein sequence ID" value="KOC61510.1"/>
    <property type="molecule type" value="Genomic_DNA"/>
</dbReference>
<proteinExistence type="predicted"/>
<sequence length="102" mass="11478">MLRYRTVRGYDVVDEERGLNRLCRERRARRKVQCARGIIIHPAHYPSTGTIDDPTPTPPPPPSVVTAPLKRASSSPLGTYLGLYARKMNSVISRSRFPTMIS</sequence>
<dbReference type="AlphaFoldDB" id="A0A0L7QS84"/>
<reference evidence="2 3" key="1">
    <citation type="submission" date="2015-07" db="EMBL/GenBank/DDBJ databases">
        <title>The genome of Habropoda laboriosa.</title>
        <authorList>
            <person name="Pan H."/>
            <person name="Kapheim K."/>
        </authorList>
    </citation>
    <scope>NUCLEOTIDE SEQUENCE [LARGE SCALE GENOMIC DNA]</scope>
    <source>
        <strain evidence="2">0110345459</strain>
    </source>
</reference>
<protein>
    <submittedName>
        <fullName evidence="2">Uncharacterized protein</fullName>
    </submittedName>
</protein>
<keyword evidence="3" id="KW-1185">Reference proteome</keyword>